<feature type="domain" description="Arb2-like" evidence="14">
    <location>
        <begin position="472"/>
        <end position="729"/>
    </location>
</feature>
<dbReference type="InterPro" id="IPR000286">
    <property type="entry name" value="HDACs"/>
</dbReference>
<dbReference type="InterPro" id="IPR019154">
    <property type="entry name" value="Arb2-like_domain"/>
</dbReference>
<evidence type="ECO:0000256" key="6">
    <source>
        <dbReference type="ARBA" id="ARBA00022853"/>
    </source>
</evidence>
<keyword evidence="4 11" id="KW-0678">Repressor</keyword>
<dbReference type="SUPFAM" id="SSF52768">
    <property type="entry name" value="Arginase/deacetylase"/>
    <property type="match status" value="1"/>
</dbReference>
<gene>
    <name evidence="15" type="ORF">CI238_04895</name>
</gene>
<evidence type="ECO:0000256" key="9">
    <source>
        <dbReference type="ARBA" id="ARBA00023242"/>
    </source>
</evidence>
<name>A0A162Q6B7_COLIC</name>
<feature type="region of interest" description="Disordered" evidence="12">
    <location>
        <begin position="1"/>
        <end position="56"/>
    </location>
</feature>
<evidence type="ECO:0000259" key="14">
    <source>
        <dbReference type="Pfam" id="PF09757"/>
    </source>
</evidence>
<dbReference type="ESTHER" id="9pezi-a0a162q6b7">
    <property type="family name" value="Arb2_domain"/>
</dbReference>
<evidence type="ECO:0000256" key="12">
    <source>
        <dbReference type="SAM" id="MobiDB-lite"/>
    </source>
</evidence>
<dbReference type="PANTHER" id="PTHR10625:SF5">
    <property type="entry name" value="HISTONE DEACETYLASE"/>
    <property type="match status" value="1"/>
</dbReference>
<dbReference type="InterPro" id="IPR017321">
    <property type="entry name" value="Hist_deAcase_II_yeast"/>
</dbReference>
<dbReference type="GO" id="GO:0000118">
    <property type="term" value="C:histone deacetylase complex"/>
    <property type="evidence" value="ECO:0007669"/>
    <property type="project" value="TreeGrafter"/>
</dbReference>
<evidence type="ECO:0000313" key="16">
    <source>
        <dbReference type="Proteomes" id="UP000076584"/>
    </source>
</evidence>
<sequence>MEGGDQDVAMGGDDMPSNHTTNTNGETAPEGDPKTENSTSLDDEDEDDFDEYDDDPDQQVANQLRRRGLLPTACCYDDRMKLHVNADFGTTPHHPEDPRRIEEIYKAFKRAGLVYTGPESKIADVMRDTPTKYMWRIGTREATKEEILTTHTPLHYHWVEGLSKMDYAELRETSRQYDQGRASLYVGSLTFTAALLSCGGAIDTCKHVVEGNVKNAFAVIRPPGHHAEYDQPLGFCFFNNVPVAVKICQQEYPNDCRKVLILDWDVHHGNGIQNIFYDDPNVLYISLHVYQNGIFYPGKPDNQEIPDGGLEHCGTGPGLGKNINIGWHDQGMGDGEYMAAFQKIIMPIAKEFNPDLVVISAGFDAAAGDELGGCFVTPTCYAHMTHMLMSLADGKVAVCLEGGYNLQAISTSAVAVARTLMGEPPPKMEIPMLNKDAARVLAKVQSYQAPYWECMRPGIVPVPDIQDLNATRLHDHIRLGQRQNLAQRHQMIPLFIQRDLLFKSYENQVLVTPDIPSARRILVIIHDPPELLAQPDVIDRHIESHNAWVVDSVSQYIDWAVNEGIAVMDVNVPSKVSREEDMDPYSPRTADKDLLNELQELANYLWDNYLQLYEEADDILLIGVGRSYNGVRSLLTGRDCKARVAGVACFVEGMLRPVKSDVDNELATWYKGHSQIYVSHDHPCWNSEDTLRRVTKRRFGTVIRSETNGVQKMMQTHAGEVQKWMLEMLAARQNGDTTEDDKMT</sequence>
<protein>
    <recommendedName>
        <fullName evidence="3 11">Histone deacetylase</fullName>
        <ecNumber evidence="3 11">3.5.1.98</ecNumber>
    </recommendedName>
</protein>
<reference evidence="15 16" key="1">
    <citation type="submission" date="2015-06" db="EMBL/GenBank/DDBJ databases">
        <title>Survival trade-offs in plant roots during colonization by closely related pathogenic and mutualistic fungi.</title>
        <authorList>
            <person name="Hacquard S."/>
            <person name="Kracher B."/>
            <person name="Hiruma K."/>
            <person name="Weinman A."/>
            <person name="Muench P."/>
            <person name="Garrido Oter R."/>
            <person name="Ver Loren van Themaat E."/>
            <person name="Dallerey J.-F."/>
            <person name="Damm U."/>
            <person name="Henrissat B."/>
            <person name="Lespinet O."/>
            <person name="Thon M."/>
            <person name="Kemen E."/>
            <person name="McHardy A.C."/>
            <person name="Schulze-Lefert P."/>
            <person name="O'Connell R.J."/>
        </authorList>
    </citation>
    <scope>NUCLEOTIDE SEQUENCE [LARGE SCALE GENOMIC DNA]</scope>
    <source>
        <strain evidence="15 16">MAFF 238704</strain>
    </source>
</reference>
<dbReference type="InterPro" id="IPR023696">
    <property type="entry name" value="Ureohydrolase_dom_sf"/>
</dbReference>
<feature type="compositionally biased region" description="Acidic residues" evidence="12">
    <location>
        <begin position="41"/>
        <end position="56"/>
    </location>
</feature>
<evidence type="ECO:0000256" key="4">
    <source>
        <dbReference type="ARBA" id="ARBA00022491"/>
    </source>
</evidence>
<evidence type="ECO:0000259" key="13">
    <source>
        <dbReference type="Pfam" id="PF00850"/>
    </source>
</evidence>
<organism evidence="15 16">
    <name type="scientific">Colletotrichum incanum</name>
    <name type="common">Soybean anthracnose fungus</name>
    <dbReference type="NCBI Taxonomy" id="1573173"/>
    <lineage>
        <taxon>Eukaryota</taxon>
        <taxon>Fungi</taxon>
        <taxon>Dikarya</taxon>
        <taxon>Ascomycota</taxon>
        <taxon>Pezizomycotina</taxon>
        <taxon>Sordariomycetes</taxon>
        <taxon>Hypocreomycetidae</taxon>
        <taxon>Glomerellales</taxon>
        <taxon>Glomerellaceae</taxon>
        <taxon>Colletotrichum</taxon>
        <taxon>Colletotrichum spaethianum species complex</taxon>
    </lineage>
</organism>
<dbReference type="Proteomes" id="UP000076584">
    <property type="component" value="Unassembled WGS sequence"/>
</dbReference>
<dbReference type="GO" id="GO:0040029">
    <property type="term" value="P:epigenetic regulation of gene expression"/>
    <property type="evidence" value="ECO:0007669"/>
    <property type="project" value="TreeGrafter"/>
</dbReference>
<dbReference type="PRINTS" id="PR01270">
    <property type="entry name" value="HDASUPER"/>
</dbReference>
<feature type="domain" description="Histone deacetylase" evidence="13">
    <location>
        <begin position="94"/>
        <end position="419"/>
    </location>
</feature>
<evidence type="ECO:0000256" key="2">
    <source>
        <dbReference type="ARBA" id="ARBA00007738"/>
    </source>
</evidence>
<dbReference type="InterPro" id="IPR037138">
    <property type="entry name" value="His_deacetylse_dom_sf"/>
</dbReference>
<evidence type="ECO:0000313" key="15">
    <source>
        <dbReference type="EMBL" id="KZL88113.1"/>
    </source>
</evidence>
<feature type="compositionally biased region" description="Polar residues" evidence="12">
    <location>
        <begin position="17"/>
        <end position="26"/>
    </location>
</feature>
<keyword evidence="9 11" id="KW-0539">Nucleus</keyword>
<dbReference type="Pfam" id="PF00850">
    <property type="entry name" value="Hist_deacetyl"/>
    <property type="match status" value="1"/>
</dbReference>
<evidence type="ECO:0000256" key="7">
    <source>
        <dbReference type="ARBA" id="ARBA00023015"/>
    </source>
</evidence>
<evidence type="ECO:0000256" key="3">
    <source>
        <dbReference type="ARBA" id="ARBA00012111"/>
    </source>
</evidence>
<dbReference type="FunFam" id="3.40.800.20:FF:000005">
    <property type="entry name" value="histone deacetylase 6"/>
    <property type="match status" value="1"/>
</dbReference>
<dbReference type="STRING" id="1573173.A0A162Q6B7"/>
<evidence type="ECO:0000256" key="8">
    <source>
        <dbReference type="ARBA" id="ARBA00023163"/>
    </source>
</evidence>
<dbReference type="PANTHER" id="PTHR10625">
    <property type="entry name" value="HISTONE DEACETYLASE HDAC1-RELATED"/>
    <property type="match status" value="1"/>
</dbReference>
<dbReference type="EC" id="3.5.1.98" evidence="3 11"/>
<keyword evidence="5 11" id="KW-0378">Hydrolase</keyword>
<evidence type="ECO:0000256" key="5">
    <source>
        <dbReference type="ARBA" id="ARBA00022801"/>
    </source>
</evidence>
<keyword evidence="6 11" id="KW-0156">Chromatin regulator</keyword>
<keyword evidence="8 11" id="KW-0804">Transcription</keyword>
<dbReference type="GO" id="GO:0031078">
    <property type="term" value="F:histone H3K14 deacetylase activity, hydrolytic mechanism"/>
    <property type="evidence" value="ECO:0007669"/>
    <property type="project" value="UniProtKB-UniRule"/>
</dbReference>
<evidence type="ECO:0000256" key="10">
    <source>
        <dbReference type="ARBA" id="ARBA00048287"/>
    </source>
</evidence>
<evidence type="ECO:0000256" key="1">
    <source>
        <dbReference type="ARBA" id="ARBA00004123"/>
    </source>
</evidence>
<dbReference type="Pfam" id="PF09757">
    <property type="entry name" value="Arb2-like"/>
    <property type="match status" value="1"/>
</dbReference>
<keyword evidence="7 11" id="KW-0805">Transcription regulation</keyword>
<proteinExistence type="inferred from homology"/>
<accession>A0A162Q6B7</accession>
<dbReference type="OrthoDB" id="424012at2759"/>
<dbReference type="Gene3D" id="3.40.800.20">
    <property type="entry name" value="Histone deacetylase domain"/>
    <property type="match status" value="1"/>
</dbReference>
<evidence type="ECO:0000256" key="11">
    <source>
        <dbReference type="PIRNR" id="PIRNR037919"/>
    </source>
</evidence>
<dbReference type="EMBL" id="LFIW01000073">
    <property type="protein sequence ID" value="KZL88113.1"/>
    <property type="molecule type" value="Genomic_DNA"/>
</dbReference>
<dbReference type="InterPro" id="IPR023801">
    <property type="entry name" value="His_deacetylse_dom"/>
</dbReference>
<dbReference type="PIRSF" id="PIRSF037919">
    <property type="entry name" value="HDAC_II_yeast"/>
    <property type="match status" value="1"/>
</dbReference>
<comment type="subcellular location">
    <subcellularLocation>
        <location evidence="1 11">Nucleus</location>
    </subcellularLocation>
</comment>
<comment type="catalytic activity">
    <reaction evidence="10 11">
        <text>N(6)-acetyl-L-lysyl-[histone] + H2O = L-lysyl-[histone] + acetate</text>
        <dbReference type="Rhea" id="RHEA:58196"/>
        <dbReference type="Rhea" id="RHEA-COMP:9845"/>
        <dbReference type="Rhea" id="RHEA-COMP:11338"/>
        <dbReference type="ChEBI" id="CHEBI:15377"/>
        <dbReference type="ChEBI" id="CHEBI:29969"/>
        <dbReference type="ChEBI" id="CHEBI:30089"/>
        <dbReference type="ChEBI" id="CHEBI:61930"/>
        <dbReference type="EC" id="3.5.1.98"/>
    </reaction>
</comment>
<keyword evidence="16" id="KW-1185">Reference proteome</keyword>
<comment type="caution">
    <text evidence="15">The sequence shown here is derived from an EMBL/GenBank/DDBJ whole genome shotgun (WGS) entry which is preliminary data.</text>
</comment>
<comment type="similarity">
    <text evidence="2 11">Belongs to the histone deacetylase family. HD type 2 subfamily.</text>
</comment>
<comment type="function">
    <text evidence="11">Responsible for the deacetylation of lysine residues on the N-terminal part of the core histones (H2A, H2B, H3 and H4). Histone deacetylation gives a tag for epigenetic repression and plays an important role in transcriptional regulation, cell cycle progression and developmental events.</text>
</comment>
<dbReference type="AlphaFoldDB" id="A0A162Q6B7"/>